<reference evidence="1 2" key="1">
    <citation type="submission" date="2018-03" db="EMBL/GenBank/DDBJ databases">
        <title>Cross-interface Injection: A General Nanoliter Liquid Handling Method Applied to Single Cells Genome Amplification Automated Nanoliter Liquid Handling Applied to Single Cell Multiple Displacement Amplification.</title>
        <authorList>
            <person name="Yun J."/>
            <person name="Xu P."/>
            <person name="Xu J."/>
            <person name="Dai X."/>
            <person name="Wang Y."/>
            <person name="Zheng X."/>
            <person name="Cao C."/>
            <person name="Yi Q."/>
            <person name="Zhu Y."/>
            <person name="Wang L."/>
            <person name="Dong Z."/>
            <person name="Huang Y."/>
            <person name="Huang L."/>
            <person name="Du W."/>
        </authorList>
    </citation>
    <scope>NUCLEOTIDE SEQUENCE [LARGE SCALE GENOMIC DNA]</scope>
    <source>
        <strain evidence="1 2">A9-4</strain>
    </source>
</reference>
<dbReference type="AlphaFoldDB" id="A0A6N4DGV3"/>
<evidence type="ECO:0000313" key="1">
    <source>
        <dbReference type="EMBL" id="PTB88306.1"/>
    </source>
</evidence>
<sequence length="91" mass="10274">MLHIVATQVKHGRGGISTALVGFTESPLLQAHGYRVIESHKAGAKIKAFIQSVRQIRRDVKPGDDVWLHCGPWFSMFRKYLLARARAWDCS</sequence>
<dbReference type="Proteomes" id="UP000241514">
    <property type="component" value="Unassembled WGS sequence"/>
</dbReference>
<evidence type="ECO:0000313" key="2">
    <source>
        <dbReference type="Proteomes" id="UP000241514"/>
    </source>
</evidence>
<name>A0A6N4DGV3_9GAMM</name>
<gene>
    <name evidence="1" type="ORF">C9928_06610</name>
</gene>
<proteinExistence type="predicted"/>
<organism evidence="1 2">
    <name type="scientific">Pseudidiomarina aestuarii</name>
    <dbReference type="NCBI Taxonomy" id="624146"/>
    <lineage>
        <taxon>Bacteria</taxon>
        <taxon>Pseudomonadati</taxon>
        <taxon>Pseudomonadota</taxon>
        <taxon>Gammaproteobacteria</taxon>
        <taxon>Alteromonadales</taxon>
        <taxon>Idiomarinaceae</taxon>
        <taxon>Pseudidiomarina</taxon>
    </lineage>
</organism>
<comment type="caution">
    <text evidence="1">The sequence shown here is derived from an EMBL/GenBank/DDBJ whole genome shotgun (WGS) entry which is preliminary data.</text>
</comment>
<protein>
    <submittedName>
        <fullName evidence="1">Uncharacterized protein</fullName>
    </submittedName>
</protein>
<dbReference type="EMBL" id="PYVG01000082">
    <property type="protein sequence ID" value="PTB88306.1"/>
    <property type="molecule type" value="Genomic_DNA"/>
</dbReference>
<accession>A0A6N4DGV3</accession>